<dbReference type="Pfam" id="PF05140">
    <property type="entry name" value="ResB"/>
    <property type="match status" value="2"/>
</dbReference>
<keyword evidence="5 6" id="KW-0472">Membrane</keyword>
<gene>
    <name evidence="6 9" type="primary">ccs1</name>
    <name evidence="6" type="synonym">ccsB</name>
    <name evidence="9" type="ORF">Ahnf_134</name>
</gene>
<dbReference type="InterPro" id="IPR023494">
    <property type="entry name" value="Cyt_c_bgen_Ccs1/CcsB/ResB"/>
</dbReference>
<dbReference type="EMBL" id="KX284715">
    <property type="protein sequence ID" value="AOM65619.1"/>
    <property type="molecule type" value="Genomic_DNA"/>
</dbReference>
<evidence type="ECO:0000256" key="6">
    <source>
        <dbReference type="HAMAP-Rule" id="MF_01392"/>
    </source>
</evidence>
<feature type="transmembrane region" description="Helical" evidence="7">
    <location>
        <begin position="21"/>
        <end position="37"/>
    </location>
</feature>
<keyword evidence="2 6" id="KW-0812">Transmembrane</keyword>
<evidence type="ECO:0000256" key="2">
    <source>
        <dbReference type="ARBA" id="ARBA00022692"/>
    </source>
</evidence>
<evidence type="ECO:0000256" key="5">
    <source>
        <dbReference type="ARBA" id="ARBA00023136"/>
    </source>
</evidence>
<dbReference type="RefSeq" id="YP_009293931.1">
    <property type="nucleotide sequence ID" value="NC_031145.1"/>
</dbReference>
<evidence type="ECO:0000256" key="4">
    <source>
        <dbReference type="ARBA" id="ARBA00022989"/>
    </source>
</evidence>
<comment type="similarity">
    <text evidence="6">Belongs to the Ccs1/CcsB family.</text>
</comment>
<dbReference type="AlphaFoldDB" id="A0A1C9CB78"/>
<dbReference type="GO" id="GO:0042651">
    <property type="term" value="C:thylakoid membrane"/>
    <property type="evidence" value="ECO:0007669"/>
    <property type="project" value="UniProtKB-UniRule"/>
</dbReference>
<organism evidence="9">
    <name type="scientific">Ahnfeltia plicata</name>
    <dbReference type="NCBI Taxonomy" id="28023"/>
    <lineage>
        <taxon>Eukaryota</taxon>
        <taxon>Rhodophyta</taxon>
        <taxon>Florideophyceae</taxon>
        <taxon>Ahnfeltiophycidae</taxon>
        <taxon>Ahnfeltiales</taxon>
        <taxon>Ahnfeltiaceae</taxon>
        <taxon>Ahnfeltia</taxon>
    </lineage>
</organism>
<feature type="transmembrane region" description="Helical" evidence="7">
    <location>
        <begin position="373"/>
        <end position="392"/>
    </location>
</feature>
<comment type="subcellular location">
    <subcellularLocation>
        <location evidence="6">Cellular thylakoid membrane</location>
        <topology evidence="6">Multi-pass membrane protein</topology>
    </subcellularLocation>
    <subcellularLocation>
        <location evidence="1">Membrane</location>
        <topology evidence="1">Multi-pass membrane protein</topology>
    </subcellularLocation>
</comment>
<evidence type="ECO:0000256" key="3">
    <source>
        <dbReference type="ARBA" id="ARBA00022748"/>
    </source>
</evidence>
<feature type="transmembrane region" description="Helical" evidence="7">
    <location>
        <begin position="165"/>
        <end position="186"/>
    </location>
</feature>
<dbReference type="PANTHER" id="PTHR31566">
    <property type="entry name" value="CYTOCHROME C BIOGENESIS PROTEIN CCS1, CHLOROPLASTIC"/>
    <property type="match status" value="1"/>
</dbReference>
<feature type="domain" description="ResB-like" evidence="8">
    <location>
        <begin position="356"/>
        <end position="421"/>
    </location>
</feature>
<dbReference type="PANTHER" id="PTHR31566:SF0">
    <property type="entry name" value="CYTOCHROME C BIOGENESIS PROTEIN CCS1, CHLOROPLASTIC"/>
    <property type="match status" value="1"/>
</dbReference>
<dbReference type="InterPro" id="IPR007816">
    <property type="entry name" value="ResB-like_domain"/>
</dbReference>
<comment type="function">
    <text evidence="6">Required during biogenesis of c-type cytochromes (cytochrome c6 and cytochrome f) at the step of heme attachment.</text>
</comment>
<feature type="transmembrane region" description="Helical" evidence="7">
    <location>
        <begin position="77"/>
        <end position="96"/>
    </location>
</feature>
<evidence type="ECO:0000256" key="7">
    <source>
        <dbReference type="SAM" id="Phobius"/>
    </source>
</evidence>
<feature type="domain" description="ResB-like" evidence="8">
    <location>
        <begin position="18"/>
        <end position="285"/>
    </location>
</feature>
<protein>
    <recommendedName>
        <fullName evidence="6">Cytochrome c biogenesis protein CcsB</fullName>
    </recommendedName>
</protein>
<geneLocation type="plastid" evidence="9"/>
<sequence>MKYKSSIWNLLKKFSNLNVSIIMLLVIALFSILGTIIEQDQTIAYYQENYPISRGQLWKLEWTSITNLGLNHVYTTWWFLCLLVLFFISLIVCTFSRQLPGLKNARKWKFLQSSKAMQKFKDYKSIQKNSFSSMIYSLNHNHYYVFHKKGSIYAYKGLFGRVAPIFVHISIILTLTGSLVGLFGGFSAQEMIPSGELFHIQNVVISGISSHLPYNLVGKVDEFRIEYNRDHSIKQFFSTISLIDNNNISLVAKHISVNSPLKFRGITFYQTDWQINALRIQIGSNSIIQKSLVKIKTNNTFLWVCNLPVSHESYISIVLTSLEDDIFIYNINGLLIAKTKANEIIMIDHTPLIIKEVMTSTGLQIKTDPGIGLVYTSFLILMVSVVISYLSYSQIWTYSQSHNIELAGLTNRAALNFEEDLVNIQKDYIKSILTK</sequence>
<dbReference type="GO" id="GO:0017004">
    <property type="term" value="P:cytochrome complex assembly"/>
    <property type="evidence" value="ECO:0007669"/>
    <property type="project" value="UniProtKB-UniRule"/>
</dbReference>
<keyword evidence="4 6" id="KW-1133">Transmembrane helix</keyword>
<comment type="subunit">
    <text evidence="6">May interact with CcsA.</text>
</comment>
<proteinExistence type="inferred from homology"/>
<reference evidence="9" key="1">
    <citation type="journal article" date="2016" name="BMC Biol.">
        <title>Parallel evolution of highly conserved plastid genome architecture in red seaweeds and seed plants.</title>
        <authorList>
            <person name="Lee J."/>
            <person name="Cho C.H."/>
            <person name="Park S.I."/>
            <person name="Choi J.W."/>
            <person name="Song H.S."/>
            <person name="West J.A."/>
            <person name="Bhattacharya D."/>
            <person name="Yoon H.S."/>
        </authorList>
    </citation>
    <scope>NUCLEOTIDE SEQUENCE</scope>
</reference>
<keyword evidence="6" id="KW-0793">Thylakoid</keyword>
<evidence type="ECO:0000256" key="1">
    <source>
        <dbReference type="ARBA" id="ARBA00004141"/>
    </source>
</evidence>
<evidence type="ECO:0000259" key="8">
    <source>
        <dbReference type="Pfam" id="PF05140"/>
    </source>
</evidence>
<dbReference type="GeneID" id="29069798"/>
<accession>A0A1C9CB78</accession>
<name>A0A1C9CB78_9FLOR</name>
<keyword evidence="9" id="KW-0934">Plastid</keyword>
<evidence type="ECO:0000313" key="9">
    <source>
        <dbReference type="EMBL" id="AOM65619.1"/>
    </source>
</evidence>
<keyword evidence="3 6" id="KW-0201">Cytochrome c-type biogenesis</keyword>
<dbReference type="HAMAP" id="MF_01392">
    <property type="entry name" value="CytC_Ccs1"/>
    <property type="match status" value="1"/>
</dbReference>